<gene>
    <name evidence="16" type="ORF">INT45_012065</name>
</gene>
<dbReference type="CDD" id="cd00223">
    <property type="entry name" value="TOPRIM_TopoIIB_SPO"/>
    <property type="match status" value="1"/>
</dbReference>
<keyword evidence="9 12" id="KW-0238">DNA-binding</keyword>
<evidence type="ECO:0000256" key="12">
    <source>
        <dbReference type="PROSITE-ProRule" id="PRU01385"/>
    </source>
</evidence>
<dbReference type="Gene3D" id="1.10.10.10">
    <property type="entry name" value="Winged helix-like DNA-binding domain superfamily/Winged helix DNA-binding domain"/>
    <property type="match status" value="1"/>
</dbReference>
<dbReference type="EMBL" id="JAEPRB010000003">
    <property type="protein sequence ID" value="KAG2228041.1"/>
    <property type="molecule type" value="Genomic_DNA"/>
</dbReference>
<dbReference type="InterPro" id="IPR036078">
    <property type="entry name" value="Spo11/TopoVI_A_sf"/>
</dbReference>
<feature type="region of interest" description="Disordered" evidence="13">
    <location>
        <begin position="183"/>
        <end position="249"/>
    </location>
</feature>
<dbReference type="EC" id="5.6.2.2" evidence="5"/>
<evidence type="ECO:0000256" key="3">
    <source>
        <dbReference type="ARBA" id="ARBA00004123"/>
    </source>
</evidence>
<evidence type="ECO:0000256" key="2">
    <source>
        <dbReference type="ARBA" id="ARBA00001946"/>
    </source>
</evidence>
<dbReference type="OrthoDB" id="521512at2759"/>
<dbReference type="GO" id="GO:0003677">
    <property type="term" value="F:DNA binding"/>
    <property type="evidence" value="ECO:0007669"/>
    <property type="project" value="UniProtKB-UniRule"/>
</dbReference>
<evidence type="ECO:0000313" key="16">
    <source>
        <dbReference type="EMBL" id="KAG2228041.1"/>
    </source>
</evidence>
<dbReference type="Pfam" id="PF04406">
    <property type="entry name" value="TP6A_N"/>
    <property type="match status" value="1"/>
</dbReference>
<comment type="similarity">
    <text evidence="4 12">Belongs to the TOP6A family.</text>
</comment>
<keyword evidence="8 12" id="KW-0799">Topoisomerase</keyword>
<dbReference type="PRINTS" id="PR01550">
    <property type="entry name" value="TOP6AFAMILY"/>
</dbReference>
<reference evidence="16 17" key="1">
    <citation type="submission" date="2020-12" db="EMBL/GenBank/DDBJ databases">
        <title>Metabolic potential, ecology and presence of endohyphal bacteria is reflected in genomic diversity of Mucoromycotina.</title>
        <authorList>
            <person name="Muszewska A."/>
            <person name="Okrasinska A."/>
            <person name="Steczkiewicz K."/>
            <person name="Drgas O."/>
            <person name="Orlowska M."/>
            <person name="Perlinska-Lenart U."/>
            <person name="Aleksandrzak-Piekarczyk T."/>
            <person name="Szatraj K."/>
            <person name="Zielenkiewicz U."/>
            <person name="Pilsyk S."/>
            <person name="Malc E."/>
            <person name="Mieczkowski P."/>
            <person name="Kruszewska J.S."/>
            <person name="Biernat P."/>
            <person name="Pawlowska J."/>
        </authorList>
    </citation>
    <scope>NUCLEOTIDE SEQUENCE [LARGE SCALE GENOMIC DNA]</scope>
    <source>
        <strain evidence="16 17">CBS 142.35</strain>
    </source>
</reference>
<dbReference type="InterPro" id="IPR002815">
    <property type="entry name" value="Spo11/TopoVI_A"/>
</dbReference>
<comment type="caution">
    <text evidence="16">The sequence shown here is derived from an EMBL/GenBank/DDBJ whole genome shotgun (WGS) entry which is preliminary data.</text>
</comment>
<dbReference type="GO" id="GO:0005524">
    <property type="term" value="F:ATP binding"/>
    <property type="evidence" value="ECO:0007669"/>
    <property type="project" value="InterPro"/>
</dbReference>
<evidence type="ECO:0000256" key="8">
    <source>
        <dbReference type="ARBA" id="ARBA00023029"/>
    </source>
</evidence>
<dbReference type="GO" id="GO:0000706">
    <property type="term" value="P:meiotic DNA double-strand break processing"/>
    <property type="evidence" value="ECO:0007669"/>
    <property type="project" value="TreeGrafter"/>
</dbReference>
<evidence type="ECO:0000256" key="9">
    <source>
        <dbReference type="ARBA" id="ARBA00023125"/>
    </source>
</evidence>
<comment type="catalytic activity">
    <reaction evidence="1 12">
        <text>ATP-dependent breakage, passage and rejoining of double-stranded DNA.</text>
        <dbReference type="EC" id="5.6.2.2"/>
    </reaction>
</comment>
<feature type="compositionally biased region" description="Low complexity" evidence="13">
    <location>
        <begin position="328"/>
        <end position="338"/>
    </location>
</feature>
<comment type="subcellular location">
    <subcellularLocation>
        <location evidence="3">Nucleus</location>
    </subcellularLocation>
</comment>
<evidence type="ECO:0000256" key="7">
    <source>
        <dbReference type="ARBA" id="ARBA00022842"/>
    </source>
</evidence>
<feature type="domain" description="Topoisomerase 6 subunit A/Spo11 TOPRIM" evidence="15">
    <location>
        <begin position="536"/>
        <end position="711"/>
    </location>
</feature>
<dbReference type="InterPro" id="IPR034136">
    <property type="entry name" value="TOPRIM_Topo6A/Spo11"/>
</dbReference>
<organism evidence="16 17">
    <name type="scientific">Circinella minor</name>
    <dbReference type="NCBI Taxonomy" id="1195481"/>
    <lineage>
        <taxon>Eukaryota</taxon>
        <taxon>Fungi</taxon>
        <taxon>Fungi incertae sedis</taxon>
        <taxon>Mucoromycota</taxon>
        <taxon>Mucoromycotina</taxon>
        <taxon>Mucoromycetes</taxon>
        <taxon>Mucorales</taxon>
        <taxon>Lichtheimiaceae</taxon>
        <taxon>Circinella</taxon>
    </lineage>
</organism>
<feature type="active site" description="O-(5'-phospho-DNA)-tyrosine intermediate" evidence="12">
    <location>
        <position position="446"/>
    </location>
</feature>
<feature type="compositionally biased region" description="Low complexity" evidence="13">
    <location>
        <begin position="375"/>
        <end position="388"/>
    </location>
</feature>
<dbReference type="GO" id="GO:0046872">
    <property type="term" value="F:metal ion binding"/>
    <property type="evidence" value="ECO:0007669"/>
    <property type="project" value="UniProtKB-KW"/>
</dbReference>
<feature type="compositionally biased region" description="Basic and acidic residues" evidence="13">
    <location>
        <begin position="190"/>
        <end position="199"/>
    </location>
</feature>
<evidence type="ECO:0000256" key="1">
    <source>
        <dbReference type="ARBA" id="ARBA00000185"/>
    </source>
</evidence>
<evidence type="ECO:0000256" key="11">
    <source>
        <dbReference type="ARBA" id="ARBA00023242"/>
    </source>
</evidence>
<sequence length="748" mass="84765">MDGDIDHLDSICANQMMTSTGSQKRQQHNNIIRSTKENNNSAATVRDYHHNYETPDMINNSPSFTQLLYDEDGAFGGHQDNNHYLSLRPHQHGEEKYHHQQQQQANDNNNLMGCSDMVLSTPSVDLDSSLLSSTHDQQQYCPSLTLGSDLTLLTPSTFLNENDNNNYDRELSDTQLDMLLVSSQQSQSYESKHELDIDTIHGTVDDDDDDDDEEEEEEGESTLLDDYSVNHQRLNGNSEENQGSFSTKRAAIDMGEQLDNKSEDYDIYVEEHDDDNDDIFQGQLGTQTQPRETIVSKIEETIHSLIQRIILEKTPLAFPGFIALPARQQRPQHYQQQQSTRGRKKQRRNNARVTTVEPAEIEDASTTTSTDAGQNQDTEQTNVVTTTNNDEDPNDTTATRRQNTTKITTTDTPRSLKSFARRLKVLEIIYESIVNNVFVSKRDIYYRDVTLFENQQTVDMIVTGWSHYFNVPRSCLNVTASSKGLIYGAAYIILKNNKTINCTSDVNTDDSFCSDEQGVLIPPVNQITKVVSIADFVLVIEKEASFRQLVSSGFAGMFPNGILVTDIATRHILKYLAMQYKNLPIFAFVDYDPYGLDIYAVYKWGSRIHAFDAPNLAVPTIQHIGLSKRDRSKFHITDDAFAPLTQRDRGKALSMILNESNNMIKNNNSKNSNSQSHYLYSVGHSSPSYKPFITEVSQMLHLNLKCELQALCMDNPFGMLHCLGTKISDLLNRQQRRRQTAASADHQR</sequence>
<dbReference type="PRINTS" id="PR01551">
    <property type="entry name" value="SPO11HOMOLOG"/>
</dbReference>
<evidence type="ECO:0000313" key="17">
    <source>
        <dbReference type="Proteomes" id="UP000646827"/>
    </source>
</evidence>
<dbReference type="InterPro" id="IPR036388">
    <property type="entry name" value="WH-like_DNA-bd_sf"/>
</dbReference>
<evidence type="ECO:0000256" key="10">
    <source>
        <dbReference type="ARBA" id="ARBA00023235"/>
    </source>
</evidence>
<dbReference type="GO" id="GO:0042138">
    <property type="term" value="P:meiotic DNA double-strand break formation"/>
    <property type="evidence" value="ECO:0007669"/>
    <property type="project" value="InterPro"/>
</dbReference>
<keyword evidence="10 12" id="KW-0413">Isomerase</keyword>
<dbReference type="GO" id="GO:0003918">
    <property type="term" value="F:DNA topoisomerase type II (double strand cut, ATP-hydrolyzing) activity"/>
    <property type="evidence" value="ECO:0007669"/>
    <property type="project" value="UniProtKB-UniRule"/>
</dbReference>
<evidence type="ECO:0000256" key="13">
    <source>
        <dbReference type="SAM" id="MobiDB-lite"/>
    </source>
</evidence>
<feature type="compositionally biased region" description="Polar residues" evidence="13">
    <location>
        <begin position="364"/>
        <end position="374"/>
    </location>
</feature>
<evidence type="ECO:0000256" key="5">
    <source>
        <dbReference type="ARBA" id="ARBA00012895"/>
    </source>
</evidence>
<protein>
    <recommendedName>
        <fullName evidence="5">DNA topoisomerase (ATP-hydrolyzing)</fullName>
        <ecNumber evidence="5">5.6.2.2</ecNumber>
    </recommendedName>
</protein>
<feature type="domain" description="Spo11/DNA topoisomerase VI subunit A N-terminal" evidence="14">
    <location>
        <begin position="417"/>
        <end position="478"/>
    </location>
</feature>
<keyword evidence="17" id="KW-1185">Reference proteome</keyword>
<dbReference type="GO" id="GO:0007131">
    <property type="term" value="P:reciprocal meiotic recombination"/>
    <property type="evidence" value="ECO:0007669"/>
    <property type="project" value="TreeGrafter"/>
</dbReference>
<evidence type="ECO:0000256" key="6">
    <source>
        <dbReference type="ARBA" id="ARBA00022723"/>
    </source>
</evidence>
<name>A0A8H7SF94_9FUNG</name>
<feature type="compositionally biased region" description="Low complexity" evidence="13">
    <location>
        <begin position="100"/>
        <end position="110"/>
    </location>
</feature>
<evidence type="ECO:0000259" key="15">
    <source>
        <dbReference type="Pfam" id="PF21180"/>
    </source>
</evidence>
<dbReference type="InterPro" id="IPR013048">
    <property type="entry name" value="Meiotic_Spo11"/>
</dbReference>
<dbReference type="Gene3D" id="3.40.1360.10">
    <property type="match status" value="1"/>
</dbReference>
<keyword evidence="6" id="KW-0479">Metal-binding</keyword>
<proteinExistence type="inferred from homology"/>
<dbReference type="PANTHER" id="PTHR10848">
    <property type="entry name" value="MEIOTIC RECOMBINATION PROTEIN SPO11"/>
    <property type="match status" value="1"/>
</dbReference>
<dbReference type="AlphaFoldDB" id="A0A8H7SF94"/>
<feature type="compositionally biased region" description="Basic residues" evidence="13">
    <location>
        <begin position="341"/>
        <end position="350"/>
    </location>
</feature>
<feature type="compositionally biased region" description="Polar residues" evidence="13">
    <location>
        <begin position="229"/>
        <end position="247"/>
    </location>
</feature>
<keyword evidence="7" id="KW-0460">Magnesium</keyword>
<dbReference type="GO" id="GO:0000228">
    <property type="term" value="C:nuclear chromosome"/>
    <property type="evidence" value="ECO:0007669"/>
    <property type="project" value="TreeGrafter"/>
</dbReference>
<evidence type="ECO:0000256" key="4">
    <source>
        <dbReference type="ARBA" id="ARBA00006559"/>
    </source>
</evidence>
<keyword evidence="11" id="KW-0539">Nucleus</keyword>
<comment type="cofactor">
    <cofactor evidence="2">
        <name>Mg(2+)</name>
        <dbReference type="ChEBI" id="CHEBI:18420"/>
    </cofactor>
</comment>
<dbReference type="InterPro" id="IPR013049">
    <property type="entry name" value="Spo11/TopoVI_A_N"/>
</dbReference>
<feature type="region of interest" description="Disordered" evidence="13">
    <location>
        <begin position="91"/>
        <end position="111"/>
    </location>
</feature>
<dbReference type="PANTHER" id="PTHR10848:SF0">
    <property type="entry name" value="MEIOTIC RECOMBINATION PROTEIN SPO11"/>
    <property type="match status" value="1"/>
</dbReference>
<feature type="region of interest" description="Disordered" evidence="13">
    <location>
        <begin position="327"/>
        <end position="410"/>
    </location>
</feature>
<feature type="compositionally biased region" description="Low complexity" evidence="13">
    <location>
        <begin position="395"/>
        <end position="410"/>
    </location>
</feature>
<feature type="compositionally biased region" description="Acidic residues" evidence="13">
    <location>
        <begin position="205"/>
        <end position="220"/>
    </location>
</feature>
<dbReference type="PROSITE" id="PS52041">
    <property type="entry name" value="TOPO_IIB"/>
    <property type="match status" value="1"/>
</dbReference>
<evidence type="ECO:0000259" key="14">
    <source>
        <dbReference type="Pfam" id="PF04406"/>
    </source>
</evidence>
<dbReference type="Proteomes" id="UP000646827">
    <property type="component" value="Unassembled WGS sequence"/>
</dbReference>
<dbReference type="Pfam" id="PF21180">
    <property type="entry name" value="TOP6A-Spo11_Toprim"/>
    <property type="match status" value="1"/>
</dbReference>
<dbReference type="SUPFAM" id="SSF56726">
    <property type="entry name" value="DNA topoisomerase IV, alpha subunit"/>
    <property type="match status" value="1"/>
</dbReference>
<accession>A0A8H7SF94</accession>